<proteinExistence type="predicted"/>
<evidence type="ECO:0000259" key="1">
    <source>
        <dbReference type="PROSITE" id="PS51736"/>
    </source>
</evidence>
<dbReference type="Proteomes" id="UP001595530">
    <property type="component" value="Unassembled WGS sequence"/>
</dbReference>
<comment type="caution">
    <text evidence="2">The sequence shown here is derived from an EMBL/GenBank/DDBJ whole genome shotgun (WGS) entry which is preliminary data.</text>
</comment>
<dbReference type="InterPro" id="IPR006119">
    <property type="entry name" value="Resolv_N"/>
</dbReference>
<organism evidence="2 3">
    <name type="scientific">Undibacterium arcticum</name>
    <dbReference type="NCBI Taxonomy" id="1762892"/>
    <lineage>
        <taxon>Bacteria</taxon>
        <taxon>Pseudomonadati</taxon>
        <taxon>Pseudomonadota</taxon>
        <taxon>Betaproteobacteria</taxon>
        <taxon>Burkholderiales</taxon>
        <taxon>Oxalobacteraceae</taxon>
        <taxon>Undibacterium</taxon>
    </lineage>
</organism>
<reference evidence="3" key="1">
    <citation type="journal article" date="2019" name="Int. J. Syst. Evol. Microbiol.">
        <title>The Global Catalogue of Microorganisms (GCM) 10K type strain sequencing project: providing services to taxonomists for standard genome sequencing and annotation.</title>
        <authorList>
            <consortium name="The Broad Institute Genomics Platform"/>
            <consortium name="The Broad Institute Genome Sequencing Center for Infectious Disease"/>
            <person name="Wu L."/>
            <person name="Ma J."/>
        </authorList>
    </citation>
    <scope>NUCLEOTIDE SEQUENCE [LARGE SCALE GENOMIC DNA]</scope>
    <source>
        <strain evidence="3">KCTC 42986</strain>
    </source>
</reference>
<dbReference type="Gene3D" id="3.40.50.1390">
    <property type="entry name" value="Resolvase, N-terminal catalytic domain"/>
    <property type="match status" value="1"/>
</dbReference>
<dbReference type="EMBL" id="JBHRTP010000096">
    <property type="protein sequence ID" value="MFC3111014.1"/>
    <property type="molecule type" value="Genomic_DNA"/>
</dbReference>
<dbReference type="PROSITE" id="PS51736">
    <property type="entry name" value="RECOMBINASES_3"/>
    <property type="match status" value="1"/>
</dbReference>
<name>A0ABV7F9Y4_9BURK</name>
<dbReference type="Pfam" id="PF00239">
    <property type="entry name" value="Resolvase"/>
    <property type="match status" value="1"/>
</dbReference>
<dbReference type="RefSeq" id="WP_390333225.1">
    <property type="nucleotide sequence ID" value="NZ_JBHRTP010000096.1"/>
</dbReference>
<dbReference type="SUPFAM" id="SSF53041">
    <property type="entry name" value="Resolvase-like"/>
    <property type="match status" value="1"/>
</dbReference>
<gene>
    <name evidence="2" type="ORF">ACFOFO_24185</name>
</gene>
<accession>A0ABV7F9Y4</accession>
<feature type="domain" description="Resolvase/invertase-type recombinase catalytic" evidence="1">
    <location>
        <begin position="1"/>
        <end position="59"/>
    </location>
</feature>
<sequence>MLATIKCLAERKVEVIVLQLGSLHLDSPAAKLTWAILAAVAEMERDSFLDRIQAGLAGA</sequence>
<dbReference type="InterPro" id="IPR036162">
    <property type="entry name" value="Resolvase-like_N_sf"/>
</dbReference>
<evidence type="ECO:0000313" key="2">
    <source>
        <dbReference type="EMBL" id="MFC3111014.1"/>
    </source>
</evidence>
<evidence type="ECO:0000313" key="3">
    <source>
        <dbReference type="Proteomes" id="UP001595530"/>
    </source>
</evidence>
<protein>
    <submittedName>
        <fullName evidence="2">Recombinase family protein</fullName>
    </submittedName>
</protein>
<keyword evidence="3" id="KW-1185">Reference proteome</keyword>